<dbReference type="Proteomes" id="UP000189739">
    <property type="component" value="Unassembled WGS sequence"/>
</dbReference>
<dbReference type="RefSeq" id="WP_078348358.1">
    <property type="nucleotide sequence ID" value="NZ_MBTF01000012.1"/>
</dbReference>
<dbReference type="OrthoDB" id="9816225at2"/>
<dbReference type="STRING" id="1792845.BC343_05450"/>
<comment type="similarity">
    <text evidence="1">Belongs to the type-I restriction system S methylase family.</text>
</comment>
<evidence type="ECO:0000259" key="4">
    <source>
        <dbReference type="Pfam" id="PF01420"/>
    </source>
</evidence>
<keyword evidence="3" id="KW-0238">DNA-binding</keyword>
<organism evidence="5 6">
    <name type="scientific">Mucilaginibacter pedocola</name>
    <dbReference type="NCBI Taxonomy" id="1792845"/>
    <lineage>
        <taxon>Bacteria</taxon>
        <taxon>Pseudomonadati</taxon>
        <taxon>Bacteroidota</taxon>
        <taxon>Sphingobacteriia</taxon>
        <taxon>Sphingobacteriales</taxon>
        <taxon>Sphingobacteriaceae</taxon>
        <taxon>Mucilaginibacter</taxon>
    </lineage>
</organism>
<dbReference type="GO" id="GO:0003677">
    <property type="term" value="F:DNA binding"/>
    <property type="evidence" value="ECO:0007669"/>
    <property type="project" value="UniProtKB-KW"/>
</dbReference>
<evidence type="ECO:0000313" key="5">
    <source>
        <dbReference type="EMBL" id="OOQ59610.1"/>
    </source>
</evidence>
<sequence>MNWKPSTFDKAVESNPKVFVKKGEFVENCEMEDIEPTYRFLYPREGKIYNGSNSKFQNGDTVFARITPCLENGKIAQIKNLKNNKGIGSTEFLVFRGRNGVSDSDFVYYLCKSDFIRDTAVNSMSGASGRQRADLKAIKNIKLLLPSLIEQRQIAAVLSSYDDLIEVNNKRMKLLEETARELYKEWFVRMRFPGYKSTRYESLLPEAWCVGSCYSFADVKGGGTPVTTNPAYWTGEISFFTPTDHCDSFYIMETEKKITEKGLKESSTKLFPKNSTFITARGTVGNICLAGEEMAMNQSCFGIISHRPDDRFFTFLFTDSMVTYLKQVANGATFDAITLNTFKNYKATIPNKELRSHFHSFVSPMFNQIEILIQQNSELRKIRDRLLPRLISGKLKVKIAEETPCL</sequence>
<dbReference type="PANTHER" id="PTHR30408">
    <property type="entry name" value="TYPE-1 RESTRICTION ENZYME ECOKI SPECIFICITY PROTEIN"/>
    <property type="match status" value="1"/>
</dbReference>
<evidence type="ECO:0000256" key="2">
    <source>
        <dbReference type="ARBA" id="ARBA00022747"/>
    </source>
</evidence>
<dbReference type="CDD" id="cd17243">
    <property type="entry name" value="RMtype1_S_AchA6I-TRD2-CR2_like"/>
    <property type="match status" value="1"/>
</dbReference>
<comment type="caution">
    <text evidence="5">The sequence shown here is derived from an EMBL/GenBank/DDBJ whole genome shotgun (WGS) entry which is preliminary data.</text>
</comment>
<dbReference type="Gene3D" id="1.10.287.1120">
    <property type="entry name" value="Bipartite methylase S protein"/>
    <property type="match status" value="1"/>
</dbReference>
<dbReference type="AlphaFoldDB" id="A0A1S9PF82"/>
<gene>
    <name evidence="5" type="ORF">BC343_05450</name>
</gene>
<name>A0A1S9PF82_9SPHI</name>
<dbReference type="Pfam" id="PF01420">
    <property type="entry name" value="Methylase_S"/>
    <property type="match status" value="2"/>
</dbReference>
<keyword evidence="6" id="KW-1185">Reference proteome</keyword>
<dbReference type="REBASE" id="284496">
    <property type="entry name" value="S.Mpe30ORF5455P"/>
</dbReference>
<dbReference type="CDD" id="cd17260">
    <property type="entry name" value="RMtype1_S_EcoEI-TRD1-CR1_like"/>
    <property type="match status" value="1"/>
</dbReference>
<accession>A0A1S9PF82</accession>
<dbReference type="InterPro" id="IPR000055">
    <property type="entry name" value="Restrct_endonuc_typeI_TRD"/>
</dbReference>
<feature type="domain" description="Type I restriction modification DNA specificity" evidence="4">
    <location>
        <begin position="206"/>
        <end position="379"/>
    </location>
</feature>
<dbReference type="EMBL" id="MBTF01000012">
    <property type="protein sequence ID" value="OOQ59610.1"/>
    <property type="molecule type" value="Genomic_DNA"/>
</dbReference>
<dbReference type="InterPro" id="IPR052021">
    <property type="entry name" value="Type-I_RS_S_subunit"/>
</dbReference>
<dbReference type="InterPro" id="IPR044946">
    <property type="entry name" value="Restrct_endonuc_typeI_TRD_sf"/>
</dbReference>
<dbReference type="PANTHER" id="PTHR30408:SF12">
    <property type="entry name" value="TYPE I RESTRICTION ENZYME MJAVIII SPECIFICITY SUBUNIT"/>
    <property type="match status" value="1"/>
</dbReference>
<reference evidence="5 6" key="1">
    <citation type="submission" date="2016-07" db="EMBL/GenBank/DDBJ databases">
        <title>Genomic analysis of zinc-resistant bacterium Mucilaginibacter pedocola TBZ30.</title>
        <authorList>
            <person name="Huang J."/>
            <person name="Tang J."/>
        </authorList>
    </citation>
    <scope>NUCLEOTIDE SEQUENCE [LARGE SCALE GENOMIC DNA]</scope>
    <source>
        <strain evidence="5 6">TBZ30</strain>
    </source>
</reference>
<dbReference type="Gene3D" id="3.90.220.20">
    <property type="entry name" value="DNA methylase specificity domains"/>
    <property type="match status" value="2"/>
</dbReference>
<protein>
    <recommendedName>
        <fullName evidence="4">Type I restriction modification DNA specificity domain-containing protein</fullName>
    </recommendedName>
</protein>
<dbReference type="SUPFAM" id="SSF116734">
    <property type="entry name" value="DNA methylase specificity domain"/>
    <property type="match status" value="2"/>
</dbReference>
<dbReference type="GO" id="GO:0009307">
    <property type="term" value="P:DNA restriction-modification system"/>
    <property type="evidence" value="ECO:0007669"/>
    <property type="project" value="UniProtKB-KW"/>
</dbReference>
<evidence type="ECO:0000256" key="1">
    <source>
        <dbReference type="ARBA" id="ARBA00010923"/>
    </source>
</evidence>
<evidence type="ECO:0000313" key="6">
    <source>
        <dbReference type="Proteomes" id="UP000189739"/>
    </source>
</evidence>
<evidence type="ECO:0000256" key="3">
    <source>
        <dbReference type="ARBA" id="ARBA00023125"/>
    </source>
</evidence>
<proteinExistence type="inferred from homology"/>
<feature type="domain" description="Type I restriction modification DNA specificity" evidence="4">
    <location>
        <begin position="58"/>
        <end position="176"/>
    </location>
</feature>
<keyword evidence="2" id="KW-0680">Restriction system</keyword>